<sequence length="435" mass="48480">MVIVTFANAFMDMGFSTALVQKQEITEEQYSTVFYLNLMVGLLLSVLIFASSGMVSDFYGEPSLAPLIQGISPVFLLNAFALIQTSKLLKAIDLKPLAIYRGIAVAVSGAIGIAMAYLGYGVWSLVAQSLLNTIIFTLLLWLFSPWQPTWTFNLSSVRELWAFGSKIFLPTVLENIFSRLDVFIIGKIFNASSLGYYTRAQSLNSLVVHYSSGSITKVFFSVISRHQHDIGKVVSVYKKSLVTVSFLAFILLSILYVSADHIILLLFTSKWSQSIVYFRIMLLGGFAYPLSSIMVNLISGRGNSSAFLKLDMIKKSILLLVFIIGFQMGITAYLYGMVIFYFISVLVNMLFVSRDISLSMGTQARMIVPYFLLAFISGFAAMQIKTYLLLPRILMLGLEASTILFLYIGLNLIFRTEASLLIKEKFSNILSQKGK</sequence>
<reference evidence="8 9" key="1">
    <citation type="submission" date="2020-08" db="EMBL/GenBank/DDBJ databases">
        <title>Genomic Encyclopedia of Type Strains, Phase IV (KMG-IV): sequencing the most valuable type-strain genomes for metagenomic binning, comparative biology and taxonomic classification.</title>
        <authorList>
            <person name="Goeker M."/>
        </authorList>
    </citation>
    <scope>NUCLEOTIDE SEQUENCE [LARGE SCALE GENOMIC DNA]</scope>
    <source>
        <strain evidence="8 9">DSM 29854</strain>
    </source>
</reference>
<dbReference type="EMBL" id="JACJIQ010000009">
    <property type="protein sequence ID" value="MBA9077855.1"/>
    <property type="molecule type" value="Genomic_DNA"/>
</dbReference>
<evidence type="ECO:0000256" key="7">
    <source>
        <dbReference type="SAM" id="Phobius"/>
    </source>
</evidence>
<evidence type="ECO:0000256" key="4">
    <source>
        <dbReference type="ARBA" id="ARBA00022692"/>
    </source>
</evidence>
<keyword evidence="4 7" id="KW-0812">Transmembrane</keyword>
<feature type="transmembrane region" description="Helical" evidence="7">
    <location>
        <begin position="98"/>
        <end position="119"/>
    </location>
</feature>
<dbReference type="AlphaFoldDB" id="A0A839GQS0"/>
<proteinExistence type="inferred from homology"/>
<feature type="transmembrane region" description="Helical" evidence="7">
    <location>
        <begin position="393"/>
        <end position="414"/>
    </location>
</feature>
<dbReference type="PANTHER" id="PTHR30250:SF10">
    <property type="entry name" value="LIPOPOLYSACCHARIDE BIOSYNTHESIS PROTEIN WZXC"/>
    <property type="match status" value="1"/>
</dbReference>
<dbReference type="GO" id="GO:0005886">
    <property type="term" value="C:plasma membrane"/>
    <property type="evidence" value="ECO:0007669"/>
    <property type="project" value="UniProtKB-SubCell"/>
</dbReference>
<feature type="transmembrane region" description="Helical" evidence="7">
    <location>
        <begin position="125"/>
        <end position="143"/>
    </location>
</feature>
<dbReference type="PANTHER" id="PTHR30250">
    <property type="entry name" value="PST FAMILY PREDICTED COLANIC ACID TRANSPORTER"/>
    <property type="match status" value="1"/>
</dbReference>
<comment type="similarity">
    <text evidence="2">Belongs to the polysaccharide synthase family.</text>
</comment>
<name>A0A839GQS0_9BACT</name>
<feature type="transmembrane region" description="Helical" evidence="7">
    <location>
        <begin position="317"/>
        <end position="343"/>
    </location>
</feature>
<feature type="transmembrane region" description="Helical" evidence="7">
    <location>
        <begin position="32"/>
        <end position="55"/>
    </location>
</feature>
<comment type="subcellular location">
    <subcellularLocation>
        <location evidence="1">Cell membrane</location>
        <topology evidence="1">Multi-pass membrane protein</topology>
    </subcellularLocation>
</comment>
<keyword evidence="3" id="KW-1003">Cell membrane</keyword>
<keyword evidence="9" id="KW-1185">Reference proteome</keyword>
<dbReference type="Pfam" id="PF13440">
    <property type="entry name" value="Polysacc_synt_3"/>
    <property type="match status" value="1"/>
</dbReference>
<dbReference type="Proteomes" id="UP000563094">
    <property type="component" value="Unassembled WGS sequence"/>
</dbReference>
<evidence type="ECO:0000256" key="1">
    <source>
        <dbReference type="ARBA" id="ARBA00004651"/>
    </source>
</evidence>
<evidence type="ECO:0000313" key="9">
    <source>
        <dbReference type="Proteomes" id="UP000563094"/>
    </source>
</evidence>
<protein>
    <submittedName>
        <fullName evidence="8">O-antigen/teichoic acid export membrane protein</fullName>
    </submittedName>
</protein>
<feature type="transmembrane region" description="Helical" evidence="7">
    <location>
        <begin position="67"/>
        <end position="86"/>
    </location>
</feature>
<evidence type="ECO:0000256" key="3">
    <source>
        <dbReference type="ARBA" id="ARBA00022475"/>
    </source>
</evidence>
<dbReference type="InterPro" id="IPR050833">
    <property type="entry name" value="Poly_Biosynth_Transport"/>
</dbReference>
<accession>A0A839GQS0</accession>
<feature type="transmembrane region" description="Helical" evidence="7">
    <location>
        <begin position="363"/>
        <end position="381"/>
    </location>
</feature>
<keyword evidence="5 7" id="KW-1133">Transmembrane helix</keyword>
<organism evidence="8 9">
    <name type="scientific">Rufibacter quisquiliarum</name>
    <dbReference type="NCBI Taxonomy" id="1549639"/>
    <lineage>
        <taxon>Bacteria</taxon>
        <taxon>Pseudomonadati</taxon>
        <taxon>Bacteroidota</taxon>
        <taxon>Cytophagia</taxon>
        <taxon>Cytophagales</taxon>
        <taxon>Hymenobacteraceae</taxon>
        <taxon>Rufibacter</taxon>
    </lineage>
</organism>
<feature type="transmembrane region" description="Helical" evidence="7">
    <location>
        <begin position="276"/>
        <end position="297"/>
    </location>
</feature>
<comment type="caution">
    <text evidence="8">The sequence shown here is derived from an EMBL/GenBank/DDBJ whole genome shotgun (WGS) entry which is preliminary data.</text>
</comment>
<gene>
    <name evidence="8" type="ORF">FHS90_002574</name>
</gene>
<keyword evidence="6 7" id="KW-0472">Membrane</keyword>
<evidence type="ECO:0000313" key="8">
    <source>
        <dbReference type="EMBL" id="MBA9077855.1"/>
    </source>
</evidence>
<feature type="transmembrane region" description="Helical" evidence="7">
    <location>
        <begin position="241"/>
        <end position="264"/>
    </location>
</feature>
<evidence type="ECO:0000256" key="2">
    <source>
        <dbReference type="ARBA" id="ARBA00007430"/>
    </source>
</evidence>
<evidence type="ECO:0000256" key="6">
    <source>
        <dbReference type="ARBA" id="ARBA00023136"/>
    </source>
</evidence>
<evidence type="ECO:0000256" key="5">
    <source>
        <dbReference type="ARBA" id="ARBA00022989"/>
    </source>
</evidence>
<dbReference type="CDD" id="cd13127">
    <property type="entry name" value="MATE_tuaB_like"/>
    <property type="match status" value="1"/>
</dbReference>